<name>A0A1Y1Z8K4_9FUNG</name>
<keyword evidence="2" id="KW-1185">Reference proteome</keyword>
<dbReference type="EMBL" id="MCFE01000015">
    <property type="protein sequence ID" value="ORY06600.1"/>
    <property type="molecule type" value="Genomic_DNA"/>
</dbReference>
<gene>
    <name evidence="1" type="ORF">K493DRAFT_295931</name>
</gene>
<reference evidence="1 2" key="1">
    <citation type="submission" date="2016-07" db="EMBL/GenBank/DDBJ databases">
        <title>Pervasive Adenine N6-methylation of Active Genes in Fungi.</title>
        <authorList>
            <consortium name="DOE Joint Genome Institute"/>
            <person name="Mondo S.J."/>
            <person name="Dannebaum R.O."/>
            <person name="Kuo R.C."/>
            <person name="Labutti K."/>
            <person name="Haridas S."/>
            <person name="Kuo A."/>
            <person name="Salamov A."/>
            <person name="Ahrendt S.R."/>
            <person name="Lipzen A."/>
            <person name="Sullivan W."/>
            <person name="Andreopoulos W.B."/>
            <person name="Clum A."/>
            <person name="Lindquist E."/>
            <person name="Daum C."/>
            <person name="Ramamoorthy G.K."/>
            <person name="Gryganskyi A."/>
            <person name="Culley D."/>
            <person name="Magnuson J.K."/>
            <person name="James T.Y."/>
            <person name="O'Malley M.A."/>
            <person name="Stajich J.E."/>
            <person name="Spatafora J.W."/>
            <person name="Visel A."/>
            <person name="Grigoriev I.V."/>
        </authorList>
    </citation>
    <scope>NUCLEOTIDE SEQUENCE [LARGE SCALE GENOMIC DNA]</scope>
    <source>
        <strain evidence="1 2">CBS 931.73</strain>
    </source>
</reference>
<accession>A0A1Y1Z8K4</accession>
<protein>
    <submittedName>
        <fullName evidence="1">Uncharacterized protein</fullName>
    </submittedName>
</protein>
<organism evidence="1 2">
    <name type="scientific">Basidiobolus meristosporus CBS 931.73</name>
    <dbReference type="NCBI Taxonomy" id="1314790"/>
    <lineage>
        <taxon>Eukaryota</taxon>
        <taxon>Fungi</taxon>
        <taxon>Fungi incertae sedis</taxon>
        <taxon>Zoopagomycota</taxon>
        <taxon>Entomophthoromycotina</taxon>
        <taxon>Basidiobolomycetes</taxon>
        <taxon>Basidiobolales</taxon>
        <taxon>Basidiobolaceae</taxon>
        <taxon>Basidiobolus</taxon>
    </lineage>
</organism>
<proteinExistence type="predicted"/>
<comment type="caution">
    <text evidence="1">The sequence shown here is derived from an EMBL/GenBank/DDBJ whole genome shotgun (WGS) entry which is preliminary data.</text>
</comment>
<dbReference type="InParanoid" id="A0A1Y1Z8K4"/>
<dbReference type="AlphaFoldDB" id="A0A1Y1Z8K4"/>
<evidence type="ECO:0000313" key="2">
    <source>
        <dbReference type="Proteomes" id="UP000193498"/>
    </source>
</evidence>
<evidence type="ECO:0000313" key="1">
    <source>
        <dbReference type="EMBL" id="ORY06600.1"/>
    </source>
</evidence>
<sequence length="133" mass="15011">MSTHKDTLQENMIIEDPKENVVDDMANPITIMMGVTEKIEIKAKLEAGVGVDHRKGTPKMGMVTDEEQKIIENREETVKCRNINPFGLFLERFPSFIPLIIWGMISPVVSKGRYIKPRAPVLQKLLSSYPGLS</sequence>
<dbReference type="Proteomes" id="UP000193498">
    <property type="component" value="Unassembled WGS sequence"/>
</dbReference>